<dbReference type="PRINTS" id="PR00681">
    <property type="entry name" value="RIBOSOMALS1"/>
</dbReference>
<dbReference type="PANTHER" id="PTHR10724:SF7">
    <property type="entry name" value="SMALL RIBOSOMAL SUBUNIT PROTEIN BS1C"/>
    <property type="match status" value="1"/>
</dbReference>
<dbReference type="AlphaFoldDB" id="A0A841RAE4"/>
<reference evidence="5 6" key="1">
    <citation type="submission" date="2020-08" db="EMBL/GenBank/DDBJ databases">
        <title>Genomic Encyclopedia of Type Strains, Phase IV (KMG-IV): sequencing the most valuable type-strain genomes for metagenomic binning, comparative biology and taxonomic classification.</title>
        <authorList>
            <person name="Goeker M."/>
        </authorList>
    </citation>
    <scope>NUCLEOTIDE SEQUENCE [LARGE SCALE GENOMIC DNA]</scope>
    <source>
        <strain evidence="5 6">DSM 2461</strain>
    </source>
</reference>
<dbReference type="InterPro" id="IPR050437">
    <property type="entry name" value="Ribos_protein_bS1-like"/>
</dbReference>
<dbReference type="SUPFAM" id="SSF50249">
    <property type="entry name" value="Nucleic acid-binding proteins"/>
    <property type="match status" value="4"/>
</dbReference>
<dbReference type="PROSITE" id="PS50126">
    <property type="entry name" value="S1"/>
    <property type="match status" value="4"/>
</dbReference>
<feature type="domain" description="S1 motif" evidence="4">
    <location>
        <begin position="26"/>
        <end position="90"/>
    </location>
</feature>
<evidence type="ECO:0000256" key="3">
    <source>
        <dbReference type="ARBA" id="ARBA00023274"/>
    </source>
</evidence>
<dbReference type="InterPro" id="IPR012340">
    <property type="entry name" value="NA-bd_OB-fold"/>
</dbReference>
<dbReference type="EMBL" id="JACHGJ010000003">
    <property type="protein sequence ID" value="MBB6480341.1"/>
    <property type="molecule type" value="Genomic_DNA"/>
</dbReference>
<evidence type="ECO:0000313" key="5">
    <source>
        <dbReference type="EMBL" id="MBB6480341.1"/>
    </source>
</evidence>
<dbReference type="GO" id="GO:0003729">
    <property type="term" value="F:mRNA binding"/>
    <property type="evidence" value="ECO:0007669"/>
    <property type="project" value="TreeGrafter"/>
</dbReference>
<name>A0A841RAE4_9SPIO</name>
<feature type="domain" description="S1 motif" evidence="4">
    <location>
        <begin position="108"/>
        <end position="174"/>
    </location>
</feature>
<protein>
    <submittedName>
        <fullName evidence="5">Small subunit ribosomal protein S1</fullName>
    </submittedName>
</protein>
<feature type="domain" description="S1 motif" evidence="4">
    <location>
        <begin position="280"/>
        <end position="350"/>
    </location>
</feature>
<organism evidence="5 6">
    <name type="scientific">Spirochaeta isovalerica</name>
    <dbReference type="NCBI Taxonomy" id="150"/>
    <lineage>
        <taxon>Bacteria</taxon>
        <taxon>Pseudomonadati</taxon>
        <taxon>Spirochaetota</taxon>
        <taxon>Spirochaetia</taxon>
        <taxon>Spirochaetales</taxon>
        <taxon>Spirochaetaceae</taxon>
        <taxon>Spirochaeta</taxon>
    </lineage>
</organism>
<keyword evidence="3" id="KW-0687">Ribonucleoprotein</keyword>
<comment type="similarity">
    <text evidence="1">Belongs to the bacterial ribosomal protein bS1 family.</text>
</comment>
<evidence type="ECO:0000259" key="4">
    <source>
        <dbReference type="PROSITE" id="PS50126"/>
    </source>
</evidence>
<dbReference type="SMART" id="SM00316">
    <property type="entry name" value="S1"/>
    <property type="match status" value="4"/>
</dbReference>
<comment type="caution">
    <text evidence="5">The sequence shown here is derived from an EMBL/GenBank/DDBJ whole genome shotgun (WGS) entry which is preliminary data.</text>
</comment>
<dbReference type="CDD" id="cd04465">
    <property type="entry name" value="S1_RPS1_repeat_ec2_hs2"/>
    <property type="match status" value="1"/>
</dbReference>
<sequence length="381" mass="42672">MENMENEDFATMFENSYSDMETLEPGQQIETTVISIAGETVFLQLSGKSEGVLDAGEVTDKEGNLTVQEGDPITAYFLSSRNGEMRFTTKISGEEANDEVLENAYRNAIPVEGLVQKEIKGGFEVKIGNSRAFCPYSQMGLKRVENAAEYVGQHLTFKITEFGEKGRNILVSNRVILEEERQQQIEELKKELKKGSVIKATVLSLQDFGAFVDVRGFQALLPISEISRTRINDISAVLSVGQEIEAAIISVDWEKERMSVSMKELIADPWDTAVDKYRPGTRHEGKVVRITDFGAFVTLEPGLDGLVHVSELKGESRDNHPRDIVKKGQTLAVEINSVDTDRKRISLKQVSSLKEDESVKKYMESDSDTYNPFADFFKDKK</sequence>
<evidence type="ECO:0000256" key="2">
    <source>
        <dbReference type="ARBA" id="ARBA00022980"/>
    </source>
</evidence>
<dbReference type="Proteomes" id="UP000587760">
    <property type="component" value="Unassembled WGS sequence"/>
</dbReference>
<keyword evidence="6" id="KW-1185">Reference proteome</keyword>
<keyword evidence="2 5" id="KW-0689">Ribosomal protein</keyword>
<dbReference type="PANTHER" id="PTHR10724">
    <property type="entry name" value="30S RIBOSOMAL PROTEIN S1"/>
    <property type="match status" value="1"/>
</dbReference>
<dbReference type="RefSeq" id="WP_246433975.1">
    <property type="nucleotide sequence ID" value="NZ_JACHGJ010000003.1"/>
</dbReference>
<dbReference type="InterPro" id="IPR003029">
    <property type="entry name" value="S1_domain"/>
</dbReference>
<evidence type="ECO:0000313" key="6">
    <source>
        <dbReference type="Proteomes" id="UP000587760"/>
    </source>
</evidence>
<accession>A0A841RAE4</accession>
<dbReference type="Pfam" id="PF00575">
    <property type="entry name" value="S1"/>
    <property type="match status" value="2"/>
</dbReference>
<proteinExistence type="inferred from homology"/>
<evidence type="ECO:0000256" key="1">
    <source>
        <dbReference type="ARBA" id="ARBA00006767"/>
    </source>
</evidence>
<dbReference type="GO" id="GO:0006412">
    <property type="term" value="P:translation"/>
    <property type="evidence" value="ECO:0007669"/>
    <property type="project" value="TreeGrafter"/>
</dbReference>
<dbReference type="GO" id="GO:0003735">
    <property type="term" value="F:structural constituent of ribosome"/>
    <property type="evidence" value="ECO:0007669"/>
    <property type="project" value="TreeGrafter"/>
</dbReference>
<gene>
    <name evidence="5" type="ORF">HNR50_002004</name>
</gene>
<dbReference type="GO" id="GO:0022627">
    <property type="term" value="C:cytosolic small ribosomal subunit"/>
    <property type="evidence" value="ECO:0007669"/>
    <property type="project" value="TreeGrafter"/>
</dbReference>
<dbReference type="InterPro" id="IPR035104">
    <property type="entry name" value="Ribosomal_protein_S1-like"/>
</dbReference>
<dbReference type="Gene3D" id="2.40.50.140">
    <property type="entry name" value="Nucleic acid-binding proteins"/>
    <property type="match status" value="3"/>
</dbReference>
<feature type="domain" description="S1 motif" evidence="4">
    <location>
        <begin position="195"/>
        <end position="263"/>
    </location>
</feature>